<sequence>MPPLSTLSKEQLRDRIRGCLIGSAVGDAYGLATEFMSTPMATKCYGNGPIAFGREPGYPVWEDSHRLESDRNDFTDDTDQMLVILQSLDQVGDGKLYPVNFAKRLYEWREHGIPELGTDPGRGLGYTVGSVLQHPMFQSNPHLAAFDIWNSTGRNLAPNGAVMRTAVVGVESFWDESRVVENSMAAAKVTHCDPRSVLSALISSVLISRLLRGGGVDEAHDNAQAWNPKLSEPAYRQELIMYLERGTDLGGRQSMNPQYDVENSISRFQPKDYEALSLRRLGKEAMVRRSQQINENRPKVVLRSDIGWAGIDNVGEDKAMGSLARSVVADYKFLIQQTNVAPPSGQAGERVQDRWAEELEAHCFPQSTKELLLGDSHSIGYTFKCVGIAYYGATRREDPSPTSPEYGGPAGLFRGLMEQVTLQGGDADTNDAVLGSLLGARFGLENGIPLGWWSELQHLQWLNETIERYTQRVLDNYDAHQ</sequence>
<dbReference type="InterPro" id="IPR050792">
    <property type="entry name" value="ADP-ribosylglycohydrolase"/>
</dbReference>
<feature type="binding site" evidence="1">
    <location>
        <position position="76"/>
    </location>
    <ligand>
        <name>Mg(2+)</name>
        <dbReference type="ChEBI" id="CHEBI:18420"/>
        <label>1</label>
    </ligand>
</feature>
<comment type="cofactor">
    <cofactor evidence="1">
        <name>Mg(2+)</name>
        <dbReference type="ChEBI" id="CHEBI:18420"/>
    </cofactor>
    <text evidence="1">Binds 2 magnesium ions per subunit.</text>
</comment>
<dbReference type="GO" id="GO:0046872">
    <property type="term" value="F:metal ion binding"/>
    <property type="evidence" value="ECO:0007669"/>
    <property type="project" value="UniProtKB-KW"/>
</dbReference>
<evidence type="ECO:0000313" key="2">
    <source>
        <dbReference type="EMBL" id="KAG0017605.1"/>
    </source>
</evidence>
<feature type="binding site" evidence="1">
    <location>
        <position position="77"/>
    </location>
    <ligand>
        <name>Mg(2+)</name>
        <dbReference type="ChEBI" id="CHEBI:18420"/>
        <label>1</label>
    </ligand>
</feature>
<keyword evidence="3" id="KW-1185">Reference proteome</keyword>
<dbReference type="PANTHER" id="PTHR16222">
    <property type="entry name" value="ADP-RIBOSYLGLYCOHYDROLASE"/>
    <property type="match status" value="1"/>
</dbReference>
<keyword evidence="1" id="KW-0479">Metal-binding</keyword>
<dbReference type="InterPro" id="IPR005502">
    <property type="entry name" value="Ribosyl_crysJ1"/>
</dbReference>
<dbReference type="InterPro" id="IPR036705">
    <property type="entry name" value="Ribosyl_crysJ1_sf"/>
</dbReference>
<evidence type="ECO:0000313" key="3">
    <source>
        <dbReference type="Proteomes" id="UP000703661"/>
    </source>
</evidence>
<proteinExistence type="predicted"/>
<evidence type="ECO:0000256" key="1">
    <source>
        <dbReference type="PIRSR" id="PIRSR605502-1"/>
    </source>
</evidence>
<evidence type="ECO:0008006" key="4">
    <source>
        <dbReference type="Google" id="ProtNLM"/>
    </source>
</evidence>
<dbReference type="Gene3D" id="1.10.4080.10">
    <property type="entry name" value="ADP-ribosylation/Crystallin J1"/>
    <property type="match status" value="2"/>
</dbReference>
<protein>
    <recommendedName>
        <fullName evidence="4">ADP-ribosylglycohydrolase</fullName>
    </recommendedName>
</protein>
<organism evidence="2 3">
    <name type="scientific">Entomortierella chlamydospora</name>
    <dbReference type="NCBI Taxonomy" id="101097"/>
    <lineage>
        <taxon>Eukaryota</taxon>
        <taxon>Fungi</taxon>
        <taxon>Fungi incertae sedis</taxon>
        <taxon>Mucoromycota</taxon>
        <taxon>Mortierellomycotina</taxon>
        <taxon>Mortierellomycetes</taxon>
        <taxon>Mortierellales</taxon>
        <taxon>Mortierellaceae</taxon>
        <taxon>Entomortierella</taxon>
    </lineage>
</organism>
<gene>
    <name evidence="2" type="ORF">BGZ80_008122</name>
</gene>
<comment type="caution">
    <text evidence="2">The sequence shown here is derived from an EMBL/GenBank/DDBJ whole genome shotgun (WGS) entry which is preliminary data.</text>
</comment>
<accession>A0A9P6T1S0</accession>
<dbReference type="Proteomes" id="UP000703661">
    <property type="component" value="Unassembled WGS sequence"/>
</dbReference>
<feature type="binding site" evidence="1">
    <location>
        <position position="429"/>
    </location>
    <ligand>
        <name>Mg(2+)</name>
        <dbReference type="ChEBI" id="CHEBI:18420"/>
        <label>1</label>
    </ligand>
</feature>
<feature type="binding site" evidence="1">
    <location>
        <position position="75"/>
    </location>
    <ligand>
        <name>Mg(2+)</name>
        <dbReference type="ChEBI" id="CHEBI:18420"/>
        <label>1</label>
    </ligand>
</feature>
<dbReference type="EMBL" id="JAAAID010000431">
    <property type="protein sequence ID" value="KAG0017605.1"/>
    <property type="molecule type" value="Genomic_DNA"/>
</dbReference>
<feature type="binding site" evidence="1">
    <location>
        <position position="426"/>
    </location>
    <ligand>
        <name>Mg(2+)</name>
        <dbReference type="ChEBI" id="CHEBI:18420"/>
        <label>1</label>
    </ligand>
</feature>
<dbReference type="SUPFAM" id="SSF101478">
    <property type="entry name" value="ADP-ribosylglycohydrolase"/>
    <property type="match status" value="2"/>
</dbReference>
<dbReference type="Pfam" id="PF03747">
    <property type="entry name" value="ADP_ribosyl_GH"/>
    <property type="match status" value="1"/>
</dbReference>
<dbReference type="OrthoDB" id="2021138at2759"/>
<name>A0A9P6T1S0_9FUNG</name>
<dbReference type="AlphaFoldDB" id="A0A9P6T1S0"/>
<keyword evidence="1" id="KW-0460">Magnesium</keyword>
<feature type="binding site" evidence="1">
    <location>
        <position position="428"/>
    </location>
    <ligand>
        <name>Mg(2+)</name>
        <dbReference type="ChEBI" id="CHEBI:18420"/>
        <label>1</label>
    </ligand>
</feature>
<dbReference type="PANTHER" id="PTHR16222:SF28">
    <property type="entry name" value="ADP-RIBOSYLGLYCOHYDROLASE"/>
    <property type="match status" value="1"/>
</dbReference>
<reference evidence="2" key="1">
    <citation type="journal article" date="2020" name="Fungal Divers.">
        <title>Resolving the Mortierellaceae phylogeny through synthesis of multi-gene phylogenetics and phylogenomics.</title>
        <authorList>
            <person name="Vandepol N."/>
            <person name="Liber J."/>
            <person name="Desiro A."/>
            <person name="Na H."/>
            <person name="Kennedy M."/>
            <person name="Barry K."/>
            <person name="Grigoriev I.V."/>
            <person name="Miller A.N."/>
            <person name="O'Donnell K."/>
            <person name="Stajich J.E."/>
            <person name="Bonito G."/>
        </authorList>
    </citation>
    <scope>NUCLEOTIDE SEQUENCE</scope>
    <source>
        <strain evidence="2">NRRL 2769</strain>
    </source>
</reference>